<gene>
    <name evidence="1" type="ORF">UFOVP390_31</name>
</gene>
<name>A0A6J7X1T6_9CAUD</name>
<protein>
    <submittedName>
        <fullName evidence="1">Uncharacterized protein</fullName>
    </submittedName>
</protein>
<reference evidence="1" key="1">
    <citation type="submission" date="2020-05" db="EMBL/GenBank/DDBJ databases">
        <authorList>
            <person name="Chiriac C."/>
            <person name="Salcher M."/>
            <person name="Ghai R."/>
            <person name="Kavagutti S V."/>
        </authorList>
    </citation>
    <scope>NUCLEOTIDE SEQUENCE</scope>
</reference>
<sequence>MNTQEWLIFEADATQSYINWHLSRNPDAVGYFTGCPPFLQAQAQEEGWTYRPPHVWIEEIPS</sequence>
<accession>A0A6J7X1T6</accession>
<organism evidence="1">
    <name type="scientific">uncultured Caudovirales phage</name>
    <dbReference type="NCBI Taxonomy" id="2100421"/>
    <lineage>
        <taxon>Viruses</taxon>
        <taxon>Duplodnaviria</taxon>
        <taxon>Heunggongvirae</taxon>
        <taxon>Uroviricota</taxon>
        <taxon>Caudoviricetes</taxon>
        <taxon>Peduoviridae</taxon>
        <taxon>Maltschvirus</taxon>
        <taxon>Maltschvirus maltsch</taxon>
    </lineage>
</organism>
<proteinExistence type="predicted"/>
<evidence type="ECO:0000313" key="1">
    <source>
        <dbReference type="EMBL" id="CAB5224058.1"/>
    </source>
</evidence>
<dbReference type="EMBL" id="LR798323">
    <property type="protein sequence ID" value="CAB5224058.1"/>
    <property type="molecule type" value="Genomic_DNA"/>
</dbReference>